<dbReference type="Proteomes" id="UP000585614">
    <property type="component" value="Unassembled WGS sequence"/>
</dbReference>
<dbReference type="EMBL" id="JACAGC010000022">
    <property type="protein sequence ID" value="KAF6288492.1"/>
    <property type="molecule type" value="Genomic_DNA"/>
</dbReference>
<name>A0A7J7SJ70_RHIFE</name>
<organism evidence="1 2">
    <name type="scientific">Rhinolophus ferrumequinum</name>
    <name type="common">Greater horseshoe bat</name>
    <dbReference type="NCBI Taxonomy" id="59479"/>
    <lineage>
        <taxon>Eukaryota</taxon>
        <taxon>Metazoa</taxon>
        <taxon>Chordata</taxon>
        <taxon>Craniata</taxon>
        <taxon>Vertebrata</taxon>
        <taxon>Euteleostomi</taxon>
        <taxon>Mammalia</taxon>
        <taxon>Eutheria</taxon>
        <taxon>Laurasiatheria</taxon>
        <taxon>Chiroptera</taxon>
        <taxon>Yinpterochiroptera</taxon>
        <taxon>Rhinolophoidea</taxon>
        <taxon>Rhinolophidae</taxon>
        <taxon>Rhinolophinae</taxon>
        <taxon>Rhinolophus</taxon>
    </lineage>
</organism>
<gene>
    <name evidence="1" type="ORF">mRhiFer1_009198</name>
</gene>
<accession>A0A7J7SJ70</accession>
<proteinExistence type="predicted"/>
<comment type="caution">
    <text evidence="1">The sequence shown here is derived from an EMBL/GenBank/DDBJ whole genome shotgun (WGS) entry which is preliminary data.</text>
</comment>
<evidence type="ECO:0000313" key="2">
    <source>
        <dbReference type="Proteomes" id="UP000585614"/>
    </source>
</evidence>
<evidence type="ECO:0000313" key="1">
    <source>
        <dbReference type="EMBL" id="KAF6288492.1"/>
    </source>
</evidence>
<protein>
    <submittedName>
        <fullName evidence="1">Uncharacterized protein</fullName>
    </submittedName>
</protein>
<sequence>MGNPGHRKERANAGPECDSFLRLLPGSFCEVTSLPGSLQAIPPPSACHMTPSCLSVPVSLVDTERGCSQSQGRAFGIGVCLEVPRPCPTTAAVVLTPPLRAGLCYQISLAGPPGHRAHGFASVIH</sequence>
<reference evidence="1 2" key="1">
    <citation type="journal article" date="2020" name="Nature">
        <title>Six reference-quality genomes reveal evolution of bat adaptations.</title>
        <authorList>
            <person name="Jebb D."/>
            <person name="Huang Z."/>
            <person name="Pippel M."/>
            <person name="Hughes G.M."/>
            <person name="Lavrichenko K."/>
            <person name="Devanna P."/>
            <person name="Winkler S."/>
            <person name="Jermiin L.S."/>
            <person name="Skirmuntt E.C."/>
            <person name="Katzourakis A."/>
            <person name="Burkitt-Gray L."/>
            <person name="Ray D.A."/>
            <person name="Sullivan K.A.M."/>
            <person name="Roscito J.G."/>
            <person name="Kirilenko B.M."/>
            <person name="Davalos L.M."/>
            <person name="Corthals A.P."/>
            <person name="Power M.L."/>
            <person name="Jones G."/>
            <person name="Ransome R.D."/>
            <person name="Dechmann D.K.N."/>
            <person name="Locatelli A.G."/>
            <person name="Puechmaille S.J."/>
            <person name="Fedrigo O."/>
            <person name="Jarvis E.D."/>
            <person name="Hiller M."/>
            <person name="Vernes S.C."/>
            <person name="Myers E.W."/>
            <person name="Teeling E.C."/>
        </authorList>
    </citation>
    <scope>NUCLEOTIDE SEQUENCE [LARGE SCALE GENOMIC DNA]</scope>
    <source>
        <strain evidence="1">MRhiFer1</strain>
        <tissue evidence="1">Lung</tissue>
    </source>
</reference>
<dbReference type="AlphaFoldDB" id="A0A7J7SJ70"/>